<proteinExistence type="predicted"/>
<protein>
    <recommendedName>
        <fullName evidence="2">Reverse transcriptase domain-containing protein</fullName>
    </recommendedName>
</protein>
<evidence type="ECO:0000256" key="1">
    <source>
        <dbReference type="SAM" id="Phobius"/>
    </source>
</evidence>
<dbReference type="PANTHER" id="PTHR47027">
    <property type="entry name" value="REVERSE TRANSCRIPTASE DOMAIN-CONTAINING PROTEIN"/>
    <property type="match status" value="1"/>
</dbReference>
<dbReference type="Pfam" id="PF00078">
    <property type="entry name" value="RVT_1"/>
    <property type="match status" value="1"/>
</dbReference>
<keyword evidence="1" id="KW-1133">Transmembrane helix</keyword>
<keyword evidence="1" id="KW-0472">Membrane</keyword>
<name>A0AAV9IAC4_9RHOD</name>
<organism evidence="3 4">
    <name type="scientific">Galdieria yellowstonensis</name>
    <dbReference type="NCBI Taxonomy" id="3028027"/>
    <lineage>
        <taxon>Eukaryota</taxon>
        <taxon>Rhodophyta</taxon>
        <taxon>Bangiophyceae</taxon>
        <taxon>Galdieriales</taxon>
        <taxon>Galdieriaceae</taxon>
        <taxon>Galdieria</taxon>
    </lineage>
</organism>
<dbReference type="InterPro" id="IPR043502">
    <property type="entry name" value="DNA/RNA_pol_sf"/>
</dbReference>
<dbReference type="PROSITE" id="PS50878">
    <property type="entry name" value="RT_POL"/>
    <property type="match status" value="1"/>
</dbReference>
<evidence type="ECO:0000313" key="4">
    <source>
        <dbReference type="Proteomes" id="UP001300502"/>
    </source>
</evidence>
<keyword evidence="4" id="KW-1185">Reference proteome</keyword>
<dbReference type="SUPFAM" id="SSF56672">
    <property type="entry name" value="DNA/RNA polymerases"/>
    <property type="match status" value="1"/>
</dbReference>
<feature type="transmembrane region" description="Helical" evidence="1">
    <location>
        <begin position="151"/>
        <end position="168"/>
    </location>
</feature>
<dbReference type="InterPro" id="IPR000477">
    <property type="entry name" value="RT_dom"/>
</dbReference>
<dbReference type="Proteomes" id="UP001300502">
    <property type="component" value="Unassembled WGS sequence"/>
</dbReference>
<comment type="caution">
    <text evidence="3">The sequence shown here is derived from an EMBL/GenBank/DDBJ whole genome shotgun (WGS) entry which is preliminary data.</text>
</comment>
<feature type="domain" description="Reverse transcriptase" evidence="2">
    <location>
        <begin position="1"/>
        <end position="173"/>
    </location>
</feature>
<evidence type="ECO:0000313" key="3">
    <source>
        <dbReference type="EMBL" id="KAK4524317.1"/>
    </source>
</evidence>
<keyword evidence="1" id="KW-0812">Transmembrane</keyword>
<accession>A0AAV9IAC4</accession>
<sequence>MRPTYACFIDLRKAFDRVPHEALFRKLESLGIRGRCLEFYRGLYRSSWTQVSSRISDTLSPAFPFCRGVRQGDPSSPLLFDLFIYDLLEQCRPFGIRVVGLPESCIGTENRLPGLMFADDVVLLSPSRHCLEASMRKIKFEGGNGNYKAKTYLLLKNIVILVSIIVIWMKDLRCDVKSNVIVKSFIWQLHFYVMFALGL</sequence>
<dbReference type="AlphaFoldDB" id="A0AAV9IAC4"/>
<gene>
    <name evidence="3" type="ORF">GAYE_SCF03G2216</name>
</gene>
<dbReference type="EMBL" id="JANCYU010000023">
    <property type="protein sequence ID" value="KAK4524317.1"/>
    <property type="molecule type" value="Genomic_DNA"/>
</dbReference>
<evidence type="ECO:0000259" key="2">
    <source>
        <dbReference type="PROSITE" id="PS50878"/>
    </source>
</evidence>
<dbReference type="PANTHER" id="PTHR47027:SF20">
    <property type="entry name" value="REVERSE TRANSCRIPTASE-LIKE PROTEIN WITH RNA-DIRECTED DNA POLYMERASE DOMAIN"/>
    <property type="match status" value="1"/>
</dbReference>
<reference evidence="3 4" key="1">
    <citation type="submission" date="2022-07" db="EMBL/GenBank/DDBJ databases">
        <title>Genome-wide signatures of adaptation to extreme environments.</title>
        <authorList>
            <person name="Cho C.H."/>
            <person name="Yoon H.S."/>
        </authorList>
    </citation>
    <scope>NUCLEOTIDE SEQUENCE [LARGE SCALE GENOMIC DNA]</scope>
    <source>
        <strain evidence="3 4">108.79 E11</strain>
    </source>
</reference>